<dbReference type="OrthoDB" id="9793412at2"/>
<organism evidence="4 5">
    <name type="scientific">Aromatoleum tolulyticum</name>
    <dbReference type="NCBI Taxonomy" id="34027"/>
    <lineage>
        <taxon>Bacteria</taxon>
        <taxon>Pseudomonadati</taxon>
        <taxon>Pseudomonadota</taxon>
        <taxon>Betaproteobacteria</taxon>
        <taxon>Rhodocyclales</taxon>
        <taxon>Rhodocyclaceae</taxon>
        <taxon>Aromatoleum</taxon>
    </lineage>
</organism>
<dbReference type="InterPro" id="IPR044005">
    <property type="entry name" value="DZR_2"/>
</dbReference>
<evidence type="ECO:0000259" key="3">
    <source>
        <dbReference type="Pfam" id="PF18912"/>
    </source>
</evidence>
<dbReference type="InterPro" id="IPR051910">
    <property type="entry name" value="ComF/GntX_DNA_util-trans"/>
</dbReference>
<accession>A0A1N6SFA3</accession>
<feature type="domain" description="Double zinc ribbon" evidence="3">
    <location>
        <begin position="11"/>
        <end position="61"/>
    </location>
</feature>
<protein>
    <submittedName>
        <fullName evidence="4">ComF family protein</fullName>
    </submittedName>
</protein>
<dbReference type="STRING" id="34027.SAMN05421829_10472"/>
<evidence type="ECO:0000259" key="2">
    <source>
        <dbReference type="Pfam" id="PF00156"/>
    </source>
</evidence>
<dbReference type="InterPro" id="IPR029057">
    <property type="entry name" value="PRTase-like"/>
</dbReference>
<evidence type="ECO:0000313" key="5">
    <source>
        <dbReference type="Proteomes" id="UP000186819"/>
    </source>
</evidence>
<dbReference type="SUPFAM" id="SSF53271">
    <property type="entry name" value="PRTase-like"/>
    <property type="match status" value="1"/>
</dbReference>
<dbReference type="Pfam" id="PF00156">
    <property type="entry name" value="Pribosyltran"/>
    <property type="match status" value="1"/>
</dbReference>
<dbReference type="PANTHER" id="PTHR47505:SF1">
    <property type="entry name" value="DNA UTILIZATION PROTEIN YHGH"/>
    <property type="match status" value="1"/>
</dbReference>
<dbReference type="AlphaFoldDB" id="A0A1N6SFA3"/>
<proteinExistence type="inferred from homology"/>
<dbReference type="PANTHER" id="PTHR47505">
    <property type="entry name" value="DNA UTILIZATION PROTEIN YHGH"/>
    <property type="match status" value="1"/>
</dbReference>
<gene>
    <name evidence="4" type="ORF">SAMN05421829_10472</name>
</gene>
<feature type="domain" description="Phosphoribosyltransferase" evidence="2">
    <location>
        <begin position="181"/>
        <end position="221"/>
    </location>
</feature>
<dbReference type="InterPro" id="IPR000836">
    <property type="entry name" value="PRTase_dom"/>
</dbReference>
<reference evidence="5" key="1">
    <citation type="submission" date="2017-01" db="EMBL/GenBank/DDBJ databases">
        <authorList>
            <person name="Varghese N."/>
            <person name="Submissions S."/>
        </authorList>
    </citation>
    <scope>NUCLEOTIDE SEQUENCE [LARGE SCALE GENOMIC DNA]</scope>
    <source>
        <strain evidence="5">ATCC 51758</strain>
    </source>
</reference>
<keyword evidence="5" id="KW-1185">Reference proteome</keyword>
<sequence>MEAMARILAARLMPNECFVCGQGAGSALVCGACREGLPRLATVCPVCAIPSGEDLICGSCQRAAPAFDATAAALPYVFPVDRLVQALKYGRRLALTRFLSGLLEPLAPPQGAAVVVPMPLHPGRLRERGFNQAAEIARPLARAWGLQLETGAVERIRDTAPQASLPWLERRRNMRGAFRCHGSFEGRTVVVVDDVMTTGATLDELARTLKSHGAARVVNRVVARTPSPV</sequence>
<dbReference type="Gene3D" id="3.40.50.2020">
    <property type="match status" value="1"/>
</dbReference>
<comment type="similarity">
    <text evidence="1">Belongs to the ComF/GntX family.</text>
</comment>
<name>A0A1N6SFA3_9RHOO</name>
<evidence type="ECO:0000256" key="1">
    <source>
        <dbReference type="ARBA" id="ARBA00008007"/>
    </source>
</evidence>
<evidence type="ECO:0000313" key="4">
    <source>
        <dbReference type="EMBL" id="SIQ39788.1"/>
    </source>
</evidence>
<dbReference type="Pfam" id="PF18912">
    <property type="entry name" value="DZR_2"/>
    <property type="match status" value="1"/>
</dbReference>
<dbReference type="EMBL" id="FTMD01000004">
    <property type="protein sequence ID" value="SIQ39788.1"/>
    <property type="molecule type" value="Genomic_DNA"/>
</dbReference>
<dbReference type="Proteomes" id="UP000186819">
    <property type="component" value="Unassembled WGS sequence"/>
</dbReference>